<dbReference type="AlphaFoldDB" id="A0A6A0AA72"/>
<sequence>MPDPDDHPLLLLCAAKPDPDDHTPLPLPPFSPAPPAAPSAPAAHPPRPVLPALFLSPSPGEDENERACVAATRRVFRL</sequence>
<dbReference type="Proteomes" id="UP000485058">
    <property type="component" value="Unassembled WGS sequence"/>
</dbReference>
<gene>
    <name evidence="2" type="ORF">HaLaN_27941</name>
</gene>
<keyword evidence="3" id="KW-1185">Reference proteome</keyword>
<reference evidence="2 3" key="1">
    <citation type="submission" date="2020-02" db="EMBL/GenBank/DDBJ databases">
        <title>Draft genome sequence of Haematococcus lacustris strain NIES-144.</title>
        <authorList>
            <person name="Morimoto D."/>
            <person name="Nakagawa S."/>
            <person name="Yoshida T."/>
            <person name="Sawayama S."/>
        </authorList>
    </citation>
    <scope>NUCLEOTIDE SEQUENCE [LARGE SCALE GENOMIC DNA]</scope>
    <source>
        <strain evidence="2 3">NIES-144</strain>
    </source>
</reference>
<evidence type="ECO:0000256" key="1">
    <source>
        <dbReference type="SAM" id="MobiDB-lite"/>
    </source>
</evidence>
<proteinExistence type="predicted"/>
<evidence type="ECO:0000313" key="3">
    <source>
        <dbReference type="Proteomes" id="UP000485058"/>
    </source>
</evidence>
<feature type="region of interest" description="Disordered" evidence="1">
    <location>
        <begin position="15"/>
        <end position="65"/>
    </location>
</feature>
<dbReference type="EMBL" id="BLLF01004281">
    <property type="protein sequence ID" value="GFH29303.1"/>
    <property type="molecule type" value="Genomic_DNA"/>
</dbReference>
<accession>A0A6A0AA72</accession>
<protein>
    <submittedName>
        <fullName evidence="2">Uncharacterized protein</fullName>
    </submittedName>
</protein>
<evidence type="ECO:0000313" key="2">
    <source>
        <dbReference type="EMBL" id="GFH29303.1"/>
    </source>
</evidence>
<comment type="caution">
    <text evidence="2">The sequence shown here is derived from an EMBL/GenBank/DDBJ whole genome shotgun (WGS) entry which is preliminary data.</text>
</comment>
<organism evidence="2 3">
    <name type="scientific">Haematococcus lacustris</name>
    <name type="common">Green alga</name>
    <name type="synonym">Haematococcus pluvialis</name>
    <dbReference type="NCBI Taxonomy" id="44745"/>
    <lineage>
        <taxon>Eukaryota</taxon>
        <taxon>Viridiplantae</taxon>
        <taxon>Chlorophyta</taxon>
        <taxon>core chlorophytes</taxon>
        <taxon>Chlorophyceae</taxon>
        <taxon>CS clade</taxon>
        <taxon>Chlamydomonadales</taxon>
        <taxon>Haematococcaceae</taxon>
        <taxon>Haematococcus</taxon>
    </lineage>
</organism>
<feature type="compositionally biased region" description="Pro residues" evidence="1">
    <location>
        <begin position="25"/>
        <end position="49"/>
    </location>
</feature>
<name>A0A6A0AA72_HAELA</name>